<protein>
    <submittedName>
        <fullName evidence="2">Uncharacterized protein</fullName>
    </submittedName>
</protein>
<sequence length="511" mass="55179">MAGALKESYAMRFKGESDQTTWSPATWAECLGGPFMTLGRKASRSFPGKPPDHPGDPMPVGKGREGPRSAGPGVGKPGRDRPVPTSAESPTEKMATALVAAMGIQQQSTIDGVDRIIQILKSQGSAPTCRSELNSSTKVEPKMKWPTLGVEEPAGRKPLEVVMSIGVSLTGNQKMIYDNIIQDASDDGQREADEVRTEMNNPEKLPNESCLSFEARWEKHHWNMRRASLVCTEAEDFVDYATNIGKMYSAVIRFDMRDYPKKDGGTEHMTPKTWQEARTDTTFFSYGAAIKTLTDVEVPSVTCEWSTLNWECQPSADCVLVGNSRSGTCSPKVEDTSIAGWEMVGDGQLSKVVAPTASDGSDPVTELKGFSATFYCGPKSAFTEAQPGPTTEPASLKACLEAGVRSNAELHAAYPWKLYFPEEVVAMVVFAEYSPRQCSEGTSGTIKEQLCADGATETASLDSHLSSDAKESSGSTYQGLATGSGYPQSMPTEVWLRPEDLLEAAGLLARS</sequence>
<name>A0ABN9PHA1_9DINO</name>
<dbReference type="EMBL" id="CAUYUJ010000752">
    <property type="protein sequence ID" value="CAK0792312.1"/>
    <property type="molecule type" value="Genomic_DNA"/>
</dbReference>
<accession>A0ABN9PHA1</accession>
<evidence type="ECO:0000256" key="1">
    <source>
        <dbReference type="SAM" id="MobiDB-lite"/>
    </source>
</evidence>
<proteinExistence type="predicted"/>
<evidence type="ECO:0000313" key="3">
    <source>
        <dbReference type="Proteomes" id="UP001189429"/>
    </source>
</evidence>
<feature type="compositionally biased region" description="Basic and acidic residues" evidence="1">
    <location>
        <begin position="187"/>
        <end position="197"/>
    </location>
</feature>
<feature type="region of interest" description="Disordered" evidence="1">
    <location>
        <begin position="186"/>
        <end position="205"/>
    </location>
</feature>
<feature type="region of interest" description="Disordered" evidence="1">
    <location>
        <begin position="462"/>
        <end position="492"/>
    </location>
</feature>
<dbReference type="Proteomes" id="UP001189429">
    <property type="component" value="Unassembled WGS sequence"/>
</dbReference>
<evidence type="ECO:0000313" key="2">
    <source>
        <dbReference type="EMBL" id="CAK0792312.1"/>
    </source>
</evidence>
<comment type="caution">
    <text evidence="2">The sequence shown here is derived from an EMBL/GenBank/DDBJ whole genome shotgun (WGS) entry which is preliminary data.</text>
</comment>
<reference evidence="2" key="1">
    <citation type="submission" date="2023-10" db="EMBL/GenBank/DDBJ databases">
        <authorList>
            <person name="Chen Y."/>
            <person name="Shah S."/>
            <person name="Dougan E. K."/>
            <person name="Thang M."/>
            <person name="Chan C."/>
        </authorList>
    </citation>
    <scope>NUCLEOTIDE SEQUENCE [LARGE SCALE GENOMIC DNA]</scope>
</reference>
<feature type="compositionally biased region" description="Polar residues" evidence="1">
    <location>
        <begin position="472"/>
        <end position="491"/>
    </location>
</feature>
<keyword evidence="3" id="KW-1185">Reference proteome</keyword>
<organism evidence="2 3">
    <name type="scientific">Prorocentrum cordatum</name>
    <dbReference type="NCBI Taxonomy" id="2364126"/>
    <lineage>
        <taxon>Eukaryota</taxon>
        <taxon>Sar</taxon>
        <taxon>Alveolata</taxon>
        <taxon>Dinophyceae</taxon>
        <taxon>Prorocentrales</taxon>
        <taxon>Prorocentraceae</taxon>
        <taxon>Prorocentrum</taxon>
    </lineage>
</organism>
<feature type="region of interest" description="Disordered" evidence="1">
    <location>
        <begin position="38"/>
        <end position="91"/>
    </location>
</feature>
<gene>
    <name evidence="2" type="ORF">PCOR1329_LOCUS2952</name>
</gene>